<evidence type="ECO:0000313" key="3">
    <source>
        <dbReference type="Proteomes" id="UP001161497"/>
    </source>
</evidence>
<keyword evidence="3" id="KW-1185">Reference proteome</keyword>
<keyword evidence="1" id="KW-0812">Transmembrane</keyword>
<evidence type="ECO:0000256" key="1">
    <source>
        <dbReference type="SAM" id="Phobius"/>
    </source>
</evidence>
<protein>
    <submittedName>
        <fullName evidence="2">Uncharacterized protein</fullName>
    </submittedName>
</protein>
<feature type="transmembrane region" description="Helical" evidence="1">
    <location>
        <begin position="22"/>
        <end position="44"/>
    </location>
</feature>
<name>A0ABM9ID55_9BACT</name>
<dbReference type="Proteomes" id="UP001161497">
    <property type="component" value="Chromosome"/>
</dbReference>
<proteinExistence type="predicted"/>
<sequence length="49" mass="5784">MDPVDHNKNSCSFLLTEQGKKIAMLLLTIHFSNQITFSIHRIFFKYQNI</sequence>
<keyword evidence="1" id="KW-0472">Membrane</keyword>
<keyword evidence="1" id="KW-1133">Transmembrane helix</keyword>
<reference evidence="2" key="1">
    <citation type="submission" date="2023-03" db="EMBL/GenBank/DDBJ databases">
        <authorList>
            <person name="Cremers G."/>
            <person name="Picone N."/>
        </authorList>
    </citation>
    <scope>NUCLEOTIDE SEQUENCE</scope>
    <source>
        <strain evidence="2">Sample_alias</strain>
    </source>
</reference>
<organism evidence="2 3">
    <name type="scientific">Candidatus Methylacidiphilum fumarolicum</name>
    <dbReference type="NCBI Taxonomy" id="591154"/>
    <lineage>
        <taxon>Bacteria</taxon>
        <taxon>Pseudomonadati</taxon>
        <taxon>Verrucomicrobiota</taxon>
        <taxon>Methylacidiphilae</taxon>
        <taxon>Methylacidiphilales</taxon>
        <taxon>Methylacidiphilaceae</taxon>
        <taxon>Methylacidiphilum (ex Ratnadevi et al. 2023)</taxon>
    </lineage>
</organism>
<evidence type="ECO:0000313" key="2">
    <source>
        <dbReference type="EMBL" id="CAI9085617.1"/>
    </source>
</evidence>
<accession>A0ABM9ID55</accession>
<gene>
    <name evidence="2" type="ORF">MFUM_1261</name>
</gene>
<dbReference type="EMBL" id="OX458932">
    <property type="protein sequence ID" value="CAI9085617.1"/>
    <property type="molecule type" value="Genomic_DNA"/>
</dbReference>